<gene>
    <name evidence="2" type="ORF">MJFALNKJ_00022</name>
</gene>
<protein>
    <submittedName>
        <fullName evidence="2">Uncharacterized protein</fullName>
    </submittedName>
</protein>
<keyword evidence="1" id="KW-0812">Transmembrane</keyword>
<keyword evidence="1" id="KW-0472">Membrane</keyword>
<keyword evidence="1" id="KW-1133">Transmembrane helix</keyword>
<sequence length="97" mass="10658">MNCGTMITIMFQLYLFSTPALVGKNNRCRVMKATELPCIRADLATSLPAESRDIAEHVLELAHTHGELIAQNHPACVVEDDCACKLHVPAKRLVEDG</sequence>
<accession>A0A7G9YHK5</accession>
<organism evidence="2">
    <name type="scientific">Candidatus Methanogaster sp. ANME-2c ERB4</name>
    <dbReference type="NCBI Taxonomy" id="2759911"/>
    <lineage>
        <taxon>Archaea</taxon>
        <taxon>Methanobacteriati</taxon>
        <taxon>Methanobacteriota</taxon>
        <taxon>Stenosarchaea group</taxon>
        <taxon>Methanomicrobia</taxon>
        <taxon>Methanosarcinales</taxon>
        <taxon>ANME-2 cluster</taxon>
        <taxon>Candidatus Methanogasteraceae</taxon>
        <taxon>Candidatus Methanogaster</taxon>
    </lineage>
</organism>
<evidence type="ECO:0000256" key="1">
    <source>
        <dbReference type="SAM" id="Phobius"/>
    </source>
</evidence>
<reference evidence="2" key="1">
    <citation type="submission" date="2020-06" db="EMBL/GenBank/DDBJ databases">
        <title>Unique genomic features of the anaerobic methanotrophic archaea.</title>
        <authorList>
            <person name="Chadwick G.L."/>
            <person name="Skennerton C.T."/>
            <person name="Laso-Perez R."/>
            <person name="Leu A.O."/>
            <person name="Speth D.R."/>
            <person name="Yu H."/>
            <person name="Morgan-Lang C."/>
            <person name="Hatzenpichler R."/>
            <person name="Goudeau D."/>
            <person name="Malmstrom R."/>
            <person name="Brazelton W.J."/>
            <person name="Woyke T."/>
            <person name="Hallam S.J."/>
            <person name="Tyson G.W."/>
            <person name="Wegener G."/>
            <person name="Boetius A."/>
            <person name="Orphan V."/>
        </authorList>
    </citation>
    <scope>NUCLEOTIDE SEQUENCE</scope>
</reference>
<proteinExistence type="predicted"/>
<name>A0A7G9YHK5_9EURY</name>
<evidence type="ECO:0000313" key="2">
    <source>
        <dbReference type="EMBL" id="QNO47489.1"/>
    </source>
</evidence>
<dbReference type="AlphaFoldDB" id="A0A7G9YHK5"/>
<dbReference type="EMBL" id="MT631264">
    <property type="protein sequence ID" value="QNO47489.1"/>
    <property type="molecule type" value="Genomic_DNA"/>
</dbReference>
<feature type="transmembrane region" description="Helical" evidence="1">
    <location>
        <begin position="6"/>
        <end position="23"/>
    </location>
</feature>